<sequence>MPPSGVMELMAYTVEQLAPGSYDVLLDGTVIASLVRNVHRSGPADTWSVELLDELAATERPVPFTSQRHIFKSRPAALEWLGIVVDSEHPDRVT</sequence>
<accession>A0ABT8AR76</accession>
<reference evidence="2" key="1">
    <citation type="journal article" date="2019" name="Int. J. Syst. Evol. Microbiol.">
        <title>The Global Catalogue of Microorganisms (GCM) 10K type strain sequencing project: providing services to taxonomists for standard genome sequencing and annotation.</title>
        <authorList>
            <consortium name="The Broad Institute Genomics Platform"/>
            <consortium name="The Broad Institute Genome Sequencing Center for Infectious Disease"/>
            <person name="Wu L."/>
            <person name="Ma J."/>
        </authorList>
    </citation>
    <scope>NUCLEOTIDE SEQUENCE [LARGE SCALE GENOMIC DNA]</scope>
    <source>
        <strain evidence="2">CECT 7806</strain>
    </source>
</reference>
<comment type="caution">
    <text evidence="1">The sequence shown here is derived from an EMBL/GenBank/DDBJ whole genome shotgun (WGS) entry which is preliminary data.</text>
</comment>
<dbReference type="RefSeq" id="WP_238285321.1">
    <property type="nucleotide sequence ID" value="NZ_BPQS01000002.1"/>
</dbReference>
<dbReference type="EMBL" id="JAUFPT010000058">
    <property type="protein sequence ID" value="MDN3572377.1"/>
    <property type="molecule type" value="Genomic_DNA"/>
</dbReference>
<gene>
    <name evidence="1" type="ORF">QWZ18_17315</name>
</gene>
<evidence type="ECO:0000313" key="1">
    <source>
        <dbReference type="EMBL" id="MDN3572377.1"/>
    </source>
</evidence>
<proteinExistence type="predicted"/>
<protein>
    <submittedName>
        <fullName evidence="1">Uncharacterized protein</fullName>
    </submittedName>
</protein>
<evidence type="ECO:0000313" key="2">
    <source>
        <dbReference type="Proteomes" id="UP001244297"/>
    </source>
</evidence>
<dbReference type="Proteomes" id="UP001244297">
    <property type="component" value="Unassembled WGS sequence"/>
</dbReference>
<keyword evidence="2" id="KW-1185">Reference proteome</keyword>
<name>A0ABT8AR76_9HYPH</name>
<organism evidence="1 2">
    <name type="scientific">Methylobacterium longum</name>
    <dbReference type="NCBI Taxonomy" id="767694"/>
    <lineage>
        <taxon>Bacteria</taxon>
        <taxon>Pseudomonadati</taxon>
        <taxon>Pseudomonadota</taxon>
        <taxon>Alphaproteobacteria</taxon>
        <taxon>Hyphomicrobiales</taxon>
        <taxon>Methylobacteriaceae</taxon>
        <taxon>Methylobacterium</taxon>
    </lineage>
</organism>